<dbReference type="Proteomes" id="UP001176021">
    <property type="component" value="Unassembled WGS sequence"/>
</dbReference>
<name>A0ABT8QTB0_9FIRM</name>
<dbReference type="EMBL" id="JAMJEV010000013">
    <property type="protein sequence ID" value="MDO0824380.1"/>
    <property type="molecule type" value="Genomic_DNA"/>
</dbReference>
<keyword evidence="2" id="KW-1185">Reference proteome</keyword>
<organism evidence="1 2">
    <name type="scientific">Desulfosporosinus nitroreducens</name>
    <dbReference type="NCBI Taxonomy" id="2018668"/>
    <lineage>
        <taxon>Bacteria</taxon>
        <taxon>Bacillati</taxon>
        <taxon>Bacillota</taxon>
        <taxon>Clostridia</taxon>
        <taxon>Eubacteriales</taxon>
        <taxon>Desulfitobacteriaceae</taxon>
        <taxon>Desulfosporosinus</taxon>
    </lineage>
</organism>
<gene>
    <name evidence="1" type="ORF">M8H41_16185</name>
</gene>
<proteinExistence type="predicted"/>
<sequence length="537" mass="61840">MKHKKTILVSVMVILVLVISIVFSVSHVKTQMTDLFRMNKELQEEGYYMADFEFKMMGMAYWLDHGHYYTALSRLGNLHKQLKTRSGLIKVPTFTNKKDELAFYLNLQNSRTGAFMDDSFPYCTYNEPTENILAHLDKLAEETGQPLRLKYPLKYLDEINTPEKLEAFLDDVSNVGWIATKFPQTTFIFARSLLSYYNGEGVMGENNLYHFSPEWKHALLQWFYANQDPQTGFWGPKSRSSAQLLKKDLTNTASIIKTFIDRNGNDIYESFPLRYKKEMFKTSLEVMSEAMPADEDLEEWHEWALIMGKGTIMLTRYLWRDALEDDKTKAKALIETYVNTTFEKYYVSTEGAFSYYPNSEHATLDGTGGKMNGFTDMGLFSAEKQKKLWGNPEDSLFDHGVLHVSTLTQNDLALITNHSEINSLRFYDTIPDFGDPTSGVFAVAYPRKTPVLDIMDFTPKVQHWLNTTSQSMGNWVSKEATLQSLNALEIEEVLVYEDGISLETANEFLQKNQGFVVLGFDVLQIPRYKITYELKNE</sequence>
<accession>A0ABT8QTB0</accession>
<evidence type="ECO:0000313" key="1">
    <source>
        <dbReference type="EMBL" id="MDO0824380.1"/>
    </source>
</evidence>
<protein>
    <submittedName>
        <fullName evidence="1">Uncharacterized protein</fullName>
    </submittedName>
</protein>
<evidence type="ECO:0000313" key="2">
    <source>
        <dbReference type="Proteomes" id="UP001176021"/>
    </source>
</evidence>
<dbReference type="RefSeq" id="WP_252471440.1">
    <property type="nucleotide sequence ID" value="NZ_JAMHFY010000021.1"/>
</dbReference>
<reference evidence="1" key="1">
    <citation type="submission" date="2022-05" db="EMBL/GenBank/DDBJ databases">
        <title>Expanded diversity of anoxic marine methylotrophy in a Black Sea sulfate reducing microorganism.</title>
        <authorList>
            <person name="Fischer P.Q."/>
            <person name="Stams A.J.M."/>
            <person name="Villanueva L."/>
            <person name="Sousa D.Z."/>
        </authorList>
    </citation>
    <scope>NUCLEOTIDE SEQUENCE</scope>
    <source>
        <strain evidence="1">P130</strain>
    </source>
</reference>
<comment type="caution">
    <text evidence="1">The sequence shown here is derived from an EMBL/GenBank/DDBJ whole genome shotgun (WGS) entry which is preliminary data.</text>
</comment>